<dbReference type="EMBL" id="CYZN01000029">
    <property type="protein sequence ID" value="CUO57872.1"/>
    <property type="molecule type" value="Genomic_DNA"/>
</dbReference>
<evidence type="ECO:0000313" key="2">
    <source>
        <dbReference type="Proteomes" id="UP000095431"/>
    </source>
</evidence>
<evidence type="ECO:0000313" key="1">
    <source>
        <dbReference type="EMBL" id="CUO57872.1"/>
    </source>
</evidence>
<dbReference type="AlphaFoldDB" id="A0A174G5N6"/>
<name>A0A174G5N6_9FIRM</name>
<protein>
    <submittedName>
        <fullName evidence="1">Uncharacterized protein</fullName>
    </submittedName>
</protein>
<dbReference type="RefSeq" id="WP_022380857.1">
    <property type="nucleotide sequence ID" value="NZ_BTHH01000028.1"/>
</dbReference>
<dbReference type="Proteomes" id="UP000095431">
    <property type="component" value="Unassembled WGS sequence"/>
</dbReference>
<accession>A0A174G5N6</accession>
<gene>
    <name evidence="1" type="ORF">ERS852478_03240</name>
</gene>
<proteinExistence type="predicted"/>
<sequence>MREKNIQGVFNLESLMKRQLAALVHCVRRTALMRVTDMTGTMTKRIAGGIINASIIMKNMPCHNRKHSRYGKNKKELLVILSLKDDKGEQRYCQVAPRCLYLDDYKNLTDGIDGNKRLAFVLCFLSFFVSEML</sequence>
<organism evidence="1 2">
    <name type="scientific">Blautia wexlerae</name>
    <dbReference type="NCBI Taxonomy" id="418240"/>
    <lineage>
        <taxon>Bacteria</taxon>
        <taxon>Bacillati</taxon>
        <taxon>Bacillota</taxon>
        <taxon>Clostridia</taxon>
        <taxon>Lachnospirales</taxon>
        <taxon>Lachnospiraceae</taxon>
        <taxon>Blautia</taxon>
    </lineage>
</organism>
<reference evidence="1 2" key="1">
    <citation type="submission" date="2015-09" db="EMBL/GenBank/DDBJ databases">
        <authorList>
            <consortium name="Pathogen Informatics"/>
        </authorList>
    </citation>
    <scope>NUCLEOTIDE SEQUENCE [LARGE SCALE GENOMIC DNA]</scope>
    <source>
        <strain evidence="1 2">2789STDY5834863</strain>
    </source>
</reference>